<dbReference type="VEuPathDB" id="FungiDB:BD410DRAFT_793020"/>
<gene>
    <name evidence="2" type="ORF">BD410DRAFT_793020</name>
</gene>
<accession>A0A4Y7PUC2</accession>
<proteinExistence type="predicted"/>
<dbReference type="AlphaFoldDB" id="A0A4Y7PUC2"/>
<evidence type="ECO:0000313" key="3">
    <source>
        <dbReference type="Proteomes" id="UP000294933"/>
    </source>
</evidence>
<keyword evidence="1" id="KW-0472">Membrane</keyword>
<sequence>MAMSRQDVKRRRNDRASAVALYIDMIVKLFDDYGVVHTLAIFDNFSLILLAYFFDFLVVWCTPV</sequence>
<keyword evidence="1" id="KW-0812">Transmembrane</keyword>
<keyword evidence="3" id="KW-1185">Reference proteome</keyword>
<keyword evidence="1" id="KW-1133">Transmembrane helix</keyword>
<reference evidence="2 3" key="1">
    <citation type="submission" date="2018-06" db="EMBL/GenBank/DDBJ databases">
        <title>A transcriptomic atlas of mushroom development highlights an independent origin of complex multicellularity.</title>
        <authorList>
            <consortium name="DOE Joint Genome Institute"/>
            <person name="Krizsan K."/>
            <person name="Almasi E."/>
            <person name="Merenyi Z."/>
            <person name="Sahu N."/>
            <person name="Viragh M."/>
            <person name="Koszo T."/>
            <person name="Mondo S."/>
            <person name="Kiss B."/>
            <person name="Balint B."/>
            <person name="Kues U."/>
            <person name="Barry K."/>
            <person name="Hegedus J.C."/>
            <person name="Henrissat B."/>
            <person name="Johnson J."/>
            <person name="Lipzen A."/>
            <person name="Ohm R."/>
            <person name="Nagy I."/>
            <person name="Pangilinan J."/>
            <person name="Yan J."/>
            <person name="Xiong Y."/>
            <person name="Grigoriev I.V."/>
            <person name="Hibbett D.S."/>
            <person name="Nagy L.G."/>
        </authorList>
    </citation>
    <scope>NUCLEOTIDE SEQUENCE [LARGE SCALE GENOMIC DNA]</scope>
    <source>
        <strain evidence="2 3">SZMC22713</strain>
    </source>
</reference>
<organism evidence="2 3">
    <name type="scientific">Rickenella mellea</name>
    <dbReference type="NCBI Taxonomy" id="50990"/>
    <lineage>
        <taxon>Eukaryota</taxon>
        <taxon>Fungi</taxon>
        <taxon>Dikarya</taxon>
        <taxon>Basidiomycota</taxon>
        <taxon>Agaricomycotina</taxon>
        <taxon>Agaricomycetes</taxon>
        <taxon>Hymenochaetales</taxon>
        <taxon>Rickenellaceae</taxon>
        <taxon>Rickenella</taxon>
    </lineage>
</organism>
<dbReference type="EMBL" id="ML170205">
    <property type="protein sequence ID" value="TDL18641.1"/>
    <property type="molecule type" value="Genomic_DNA"/>
</dbReference>
<protein>
    <submittedName>
        <fullName evidence="2">Uncharacterized protein</fullName>
    </submittedName>
</protein>
<name>A0A4Y7PUC2_9AGAM</name>
<dbReference type="Proteomes" id="UP000294933">
    <property type="component" value="Unassembled WGS sequence"/>
</dbReference>
<evidence type="ECO:0000256" key="1">
    <source>
        <dbReference type="SAM" id="Phobius"/>
    </source>
</evidence>
<evidence type="ECO:0000313" key="2">
    <source>
        <dbReference type="EMBL" id="TDL18641.1"/>
    </source>
</evidence>
<feature type="transmembrane region" description="Helical" evidence="1">
    <location>
        <begin position="33"/>
        <end position="54"/>
    </location>
</feature>